<evidence type="ECO:0000259" key="9">
    <source>
        <dbReference type="PROSITE" id="PS50885"/>
    </source>
</evidence>
<sequence length="533" mass="56928">MTMRRPRRSVAPLGSWLLGSPDESPRRRRIRVQLLLTAPLVFTNLVGAVITCLLVSVVVPGPSVWSSEFMIANFVAVPVFVLCAVLIGVTWGTKRLVSDLRWATEDDAPTDHDRSAAFRAPWRLTRVQAALWGIGLVFFTTLYGLIDPQTIPKVAFTIALAGITVCAFCYLLTEFALRPIAARALGSDGPRPRRTLGITGRTALAWILGTGVPVLGLMLIAIFSFIRPASPTSLAVSILALGGVILLFGLLLVVISVRATEAPIRSVSLGMAKVAEGDLDAEVVVYDGTELGALQTGFNRMVEGLRERERIRDLFGRHVGQEVASQALRHNPELGGEERDVAVLFVDIIGSTTIAATRSPAEVVDLLNRFFNVVVDEVDRRGGFVNKFEGDAALAIFGAPVALDDHAGAALSAARALRERLTAEVPECDAGIGVAAGRAVAGNIGAHERFEYTVIGDPVNEAARLSELAKNVSGHVVASERAIDAAAEDERTRWQLTDTVTLRGRVEPTTLAVPAELLPAGSAVDDEGADSVE</sequence>
<feature type="transmembrane region" description="Helical" evidence="7">
    <location>
        <begin position="34"/>
        <end position="59"/>
    </location>
</feature>
<feature type="transmembrane region" description="Helical" evidence="7">
    <location>
        <begin position="152"/>
        <end position="173"/>
    </location>
</feature>
<feature type="transmembrane region" description="Helical" evidence="7">
    <location>
        <begin position="232"/>
        <end position="255"/>
    </location>
</feature>
<dbReference type="PANTHER" id="PTHR43081">
    <property type="entry name" value="ADENYLATE CYCLASE, TERMINAL-DIFFERENTIATION SPECIFIC-RELATED"/>
    <property type="match status" value="1"/>
</dbReference>
<keyword evidence="3" id="KW-1003">Cell membrane</keyword>
<dbReference type="GO" id="GO:0005886">
    <property type="term" value="C:plasma membrane"/>
    <property type="evidence" value="ECO:0007669"/>
    <property type="project" value="UniProtKB-SubCell"/>
</dbReference>
<dbReference type="Proteomes" id="UP000186108">
    <property type="component" value="Chromosome"/>
</dbReference>
<dbReference type="CDD" id="cd06225">
    <property type="entry name" value="HAMP"/>
    <property type="match status" value="1"/>
</dbReference>
<evidence type="ECO:0000259" key="8">
    <source>
        <dbReference type="PROSITE" id="PS50125"/>
    </source>
</evidence>
<dbReference type="SMART" id="SM00044">
    <property type="entry name" value="CYCc"/>
    <property type="match status" value="1"/>
</dbReference>
<dbReference type="InterPro" id="IPR050697">
    <property type="entry name" value="Adenylyl/Guanylyl_Cyclase_3/4"/>
</dbReference>
<keyword evidence="6 7" id="KW-0472">Membrane</keyword>
<comment type="subcellular location">
    <subcellularLocation>
        <location evidence="1">Cell membrane</location>
        <topology evidence="1">Multi-pass membrane protein</topology>
    </subcellularLocation>
</comment>
<evidence type="ECO:0000256" key="1">
    <source>
        <dbReference type="ARBA" id="ARBA00004651"/>
    </source>
</evidence>
<dbReference type="InterPro" id="IPR001054">
    <property type="entry name" value="A/G_cyclase"/>
</dbReference>
<evidence type="ECO:0000313" key="10">
    <source>
        <dbReference type="EMBL" id="ANS29685.1"/>
    </source>
</evidence>
<gene>
    <name evidence="10" type="ORF">R1CP_25140</name>
</gene>
<dbReference type="GO" id="GO:0006171">
    <property type="term" value="P:cAMP biosynthetic process"/>
    <property type="evidence" value="ECO:0007669"/>
    <property type="project" value="TreeGrafter"/>
</dbReference>
<dbReference type="PROSITE" id="PS50885">
    <property type="entry name" value="HAMP"/>
    <property type="match status" value="1"/>
</dbReference>
<accession>A0A1B1KAN8</accession>
<dbReference type="InterPro" id="IPR003660">
    <property type="entry name" value="HAMP_dom"/>
</dbReference>
<feature type="domain" description="HAMP" evidence="9">
    <location>
        <begin position="258"/>
        <end position="310"/>
    </location>
</feature>
<dbReference type="PATRIC" id="fig|37919.13.peg.5280"/>
<reference evidence="10 11" key="1">
    <citation type="submission" date="2014-07" db="EMBL/GenBank/DDBJ databases">
        <authorList>
            <person name="Zhang J.E."/>
            <person name="Yang H."/>
            <person name="Guo J."/>
            <person name="Deng Z."/>
            <person name="Luo H."/>
            <person name="Luo M."/>
            <person name="Zhao B."/>
        </authorList>
    </citation>
    <scope>NUCLEOTIDE SEQUENCE [LARGE SCALE GENOMIC DNA]</scope>
    <source>
        <strain evidence="10 11">1CP</strain>
    </source>
</reference>
<evidence type="ECO:0000256" key="3">
    <source>
        <dbReference type="ARBA" id="ARBA00022475"/>
    </source>
</evidence>
<dbReference type="PROSITE" id="PS50125">
    <property type="entry name" value="GUANYLATE_CYCLASE_2"/>
    <property type="match status" value="1"/>
</dbReference>
<feature type="transmembrane region" description="Helical" evidence="7">
    <location>
        <begin position="71"/>
        <end position="91"/>
    </location>
</feature>
<dbReference type="InterPro" id="IPR029787">
    <property type="entry name" value="Nucleotide_cyclase"/>
</dbReference>
<feature type="transmembrane region" description="Helical" evidence="7">
    <location>
        <begin position="203"/>
        <end position="226"/>
    </location>
</feature>
<keyword evidence="5 7" id="KW-1133">Transmembrane helix</keyword>
<protein>
    <recommendedName>
        <fullName evidence="12">Adenylate cyclase</fullName>
    </recommendedName>
</protein>
<evidence type="ECO:0000256" key="2">
    <source>
        <dbReference type="ARBA" id="ARBA00005381"/>
    </source>
</evidence>
<evidence type="ECO:0000256" key="6">
    <source>
        <dbReference type="ARBA" id="ARBA00023136"/>
    </source>
</evidence>
<name>A0A1B1KAN8_RHOOP</name>
<feature type="transmembrane region" description="Helical" evidence="7">
    <location>
        <begin position="129"/>
        <end position="146"/>
    </location>
</feature>
<evidence type="ECO:0000256" key="4">
    <source>
        <dbReference type="ARBA" id="ARBA00022692"/>
    </source>
</evidence>
<dbReference type="AlphaFoldDB" id="A0A1B1KAN8"/>
<dbReference type="EMBL" id="CP009111">
    <property type="protein sequence ID" value="ANS29685.1"/>
    <property type="molecule type" value="Genomic_DNA"/>
</dbReference>
<dbReference type="Pfam" id="PF00211">
    <property type="entry name" value="Guanylate_cyc"/>
    <property type="match status" value="1"/>
</dbReference>
<evidence type="ECO:0000256" key="5">
    <source>
        <dbReference type="ARBA" id="ARBA00022989"/>
    </source>
</evidence>
<dbReference type="GO" id="GO:0004016">
    <property type="term" value="F:adenylate cyclase activity"/>
    <property type="evidence" value="ECO:0007669"/>
    <property type="project" value="UniProtKB-ARBA"/>
</dbReference>
<dbReference type="Gene3D" id="6.10.340.10">
    <property type="match status" value="1"/>
</dbReference>
<dbReference type="CDD" id="cd07302">
    <property type="entry name" value="CHD"/>
    <property type="match status" value="1"/>
</dbReference>
<dbReference type="Gene3D" id="3.30.70.1230">
    <property type="entry name" value="Nucleotide cyclase"/>
    <property type="match status" value="1"/>
</dbReference>
<comment type="similarity">
    <text evidence="2">Belongs to the adenylyl cyclase class-3 family.</text>
</comment>
<organism evidence="10 11">
    <name type="scientific">Rhodococcus opacus</name>
    <name type="common">Nocardia opaca</name>
    <dbReference type="NCBI Taxonomy" id="37919"/>
    <lineage>
        <taxon>Bacteria</taxon>
        <taxon>Bacillati</taxon>
        <taxon>Actinomycetota</taxon>
        <taxon>Actinomycetes</taxon>
        <taxon>Mycobacteriales</taxon>
        <taxon>Nocardiaceae</taxon>
        <taxon>Rhodococcus</taxon>
    </lineage>
</organism>
<dbReference type="PANTHER" id="PTHR43081:SF17">
    <property type="entry name" value="BLL5647 PROTEIN"/>
    <property type="match status" value="1"/>
</dbReference>
<proteinExistence type="inferred from homology"/>
<feature type="domain" description="Guanylate cyclase" evidence="8">
    <location>
        <begin position="342"/>
        <end position="466"/>
    </location>
</feature>
<dbReference type="SUPFAM" id="SSF158472">
    <property type="entry name" value="HAMP domain-like"/>
    <property type="match status" value="1"/>
</dbReference>
<evidence type="ECO:0008006" key="12">
    <source>
        <dbReference type="Google" id="ProtNLM"/>
    </source>
</evidence>
<keyword evidence="4 7" id="KW-0812">Transmembrane</keyword>
<dbReference type="SUPFAM" id="SSF55073">
    <property type="entry name" value="Nucleotide cyclase"/>
    <property type="match status" value="1"/>
</dbReference>
<evidence type="ECO:0000313" key="11">
    <source>
        <dbReference type="Proteomes" id="UP000186108"/>
    </source>
</evidence>
<evidence type="ECO:0000256" key="7">
    <source>
        <dbReference type="SAM" id="Phobius"/>
    </source>
</evidence>
<dbReference type="SMART" id="SM00304">
    <property type="entry name" value="HAMP"/>
    <property type="match status" value="1"/>
</dbReference>
<dbReference type="GO" id="GO:0035556">
    <property type="term" value="P:intracellular signal transduction"/>
    <property type="evidence" value="ECO:0007669"/>
    <property type="project" value="InterPro"/>
</dbReference>
<dbReference type="Pfam" id="PF00672">
    <property type="entry name" value="HAMP"/>
    <property type="match status" value="1"/>
</dbReference>
<dbReference type="FunFam" id="3.30.70.1230:FF:000016">
    <property type="entry name" value="Adenylate/guanylate cyclase domain-containing protein"/>
    <property type="match status" value="1"/>
</dbReference>